<dbReference type="RefSeq" id="XP_013904434.1">
    <property type="nucleotide sequence ID" value="XM_014048980.1"/>
</dbReference>
<feature type="compositionally biased region" description="Low complexity" evidence="1">
    <location>
        <begin position="221"/>
        <end position="241"/>
    </location>
</feature>
<dbReference type="KEGG" id="mng:MNEG_2550"/>
<dbReference type="OrthoDB" id="10685965at2759"/>
<evidence type="ECO:0000313" key="3">
    <source>
        <dbReference type="Proteomes" id="UP000054498"/>
    </source>
</evidence>
<dbReference type="Proteomes" id="UP000054498">
    <property type="component" value="Unassembled WGS sequence"/>
</dbReference>
<feature type="region of interest" description="Disordered" evidence="1">
    <location>
        <begin position="215"/>
        <end position="241"/>
    </location>
</feature>
<dbReference type="AlphaFoldDB" id="A0A0D2MS77"/>
<dbReference type="EMBL" id="KK100510">
    <property type="protein sequence ID" value="KIZ05415.1"/>
    <property type="molecule type" value="Genomic_DNA"/>
</dbReference>
<dbReference type="GeneID" id="25735428"/>
<keyword evidence="3" id="KW-1185">Reference proteome</keyword>
<accession>A0A0D2MS77</accession>
<name>A0A0D2MS77_9CHLO</name>
<proteinExistence type="predicted"/>
<reference evidence="2 3" key="1">
    <citation type="journal article" date="2013" name="BMC Genomics">
        <title>Reconstruction of the lipid metabolism for the microalga Monoraphidium neglectum from its genome sequence reveals characteristics suitable for biofuel production.</title>
        <authorList>
            <person name="Bogen C."/>
            <person name="Al-Dilaimi A."/>
            <person name="Albersmeier A."/>
            <person name="Wichmann J."/>
            <person name="Grundmann M."/>
            <person name="Rupp O."/>
            <person name="Lauersen K.J."/>
            <person name="Blifernez-Klassen O."/>
            <person name="Kalinowski J."/>
            <person name="Goesmann A."/>
            <person name="Mussgnug J.H."/>
            <person name="Kruse O."/>
        </authorList>
    </citation>
    <scope>NUCLEOTIDE SEQUENCE [LARGE SCALE GENOMIC DNA]</scope>
    <source>
        <strain evidence="2 3">SAG 48.87</strain>
    </source>
</reference>
<organism evidence="2 3">
    <name type="scientific">Monoraphidium neglectum</name>
    <dbReference type="NCBI Taxonomy" id="145388"/>
    <lineage>
        <taxon>Eukaryota</taxon>
        <taxon>Viridiplantae</taxon>
        <taxon>Chlorophyta</taxon>
        <taxon>core chlorophytes</taxon>
        <taxon>Chlorophyceae</taxon>
        <taxon>CS clade</taxon>
        <taxon>Sphaeropleales</taxon>
        <taxon>Selenastraceae</taxon>
        <taxon>Monoraphidium</taxon>
    </lineage>
</organism>
<gene>
    <name evidence="2" type="ORF">MNEG_2550</name>
</gene>
<evidence type="ECO:0000256" key="1">
    <source>
        <dbReference type="SAM" id="MobiDB-lite"/>
    </source>
</evidence>
<sequence length="241" mass="24184">MLALTPPPLPGPLGTLPRCLQRLAEGAKQIADYGNAFQQDFTTLVHVVNNSKRAATTDDGSGAIVNVCKTFDNYKKNPTVYADPTSDASINALLASVCATLNKNGPQAAAALAKASLKDVVNEAVAKNKAKNTQSHTTLPTSTGATAASAGAAATPAVKAASGAANGLSALSGLGSGLSGLNIGNGQIANQIATAAVTQLLPQLLASVDQQALQEANTPVAAADDQTASTQAADQTTVPRR</sequence>
<evidence type="ECO:0000313" key="2">
    <source>
        <dbReference type="EMBL" id="KIZ05415.1"/>
    </source>
</evidence>
<protein>
    <submittedName>
        <fullName evidence="2">Uncharacterized protein</fullName>
    </submittedName>
</protein>